<evidence type="ECO:0000313" key="1">
    <source>
        <dbReference type="EMBL" id="MDR6593084.1"/>
    </source>
</evidence>
<protein>
    <recommendedName>
        <fullName evidence="3">2-polyprenyl-6-methoxyphenol hydroxylase-like FAD-dependent oxidoreductase</fullName>
    </recommendedName>
</protein>
<evidence type="ECO:0008006" key="3">
    <source>
        <dbReference type="Google" id="ProtNLM"/>
    </source>
</evidence>
<comment type="caution">
    <text evidence="1">The sequence shown here is derived from an EMBL/GenBank/DDBJ whole genome shotgun (WGS) entry which is preliminary data.</text>
</comment>
<evidence type="ECO:0000313" key="2">
    <source>
        <dbReference type="Proteomes" id="UP001268819"/>
    </source>
</evidence>
<dbReference type="SUPFAM" id="SSF51905">
    <property type="entry name" value="FAD/NAD(P)-binding domain"/>
    <property type="match status" value="1"/>
</dbReference>
<dbReference type="Proteomes" id="UP001268819">
    <property type="component" value="Unassembled WGS sequence"/>
</dbReference>
<dbReference type="EMBL" id="JAVDSG010000001">
    <property type="protein sequence ID" value="MDR6593084.1"/>
    <property type="molecule type" value="Genomic_DNA"/>
</dbReference>
<reference evidence="1 2" key="1">
    <citation type="submission" date="2023-07" db="EMBL/GenBank/DDBJ databases">
        <title>Sequencing the genomes of 1000 actinobacteria strains.</title>
        <authorList>
            <person name="Klenk H.-P."/>
        </authorList>
    </citation>
    <scope>NUCLEOTIDE SEQUENCE [LARGE SCALE GENOMIC DNA]</scope>
    <source>
        <strain evidence="1 2">DSM 43749</strain>
    </source>
</reference>
<name>A0ABU1PT82_9PSEU</name>
<gene>
    <name evidence="1" type="ORF">J2S66_001468</name>
</gene>
<organism evidence="1 2">
    <name type="scientific">Saccharothrix longispora</name>
    <dbReference type="NCBI Taxonomy" id="33920"/>
    <lineage>
        <taxon>Bacteria</taxon>
        <taxon>Bacillati</taxon>
        <taxon>Actinomycetota</taxon>
        <taxon>Actinomycetes</taxon>
        <taxon>Pseudonocardiales</taxon>
        <taxon>Pseudonocardiaceae</taxon>
        <taxon>Saccharothrix</taxon>
    </lineage>
</organism>
<sequence length="566" mass="62918">MAAPATPAADWATGLFKKLDPLPSGRKPLRVDVVGGGPVGLSFACTLRAMMGDQVVIRIHDRRWKRQGNKVVWLGQAEGNFRREQVVTLQSNVWSTLPHLVRERLFVDGRFAEMWPLGPDSPEGKGRPRNIKIRWIEDALLEMAQELYDIELVPGRYEVPEGFGGTHILVVADGANSPTRAALKEHFGTPDRNFYSVDGEQLVETVLGIRVRGNFPDEHTVPLTVGQNRYLFNSLGGGFINMRLTAEEASEIVAIGENAPVDCIRTYRCMMLPRGDRFVCDRHRAIFKPSVDRLSFLWPRILDGARLFGAGPRDILGITMFNLSMTQNARFTAQLGPSTFGFLIGDAANSLHFWPGRGLNTGVKSALSLAGTLRSKWQGRQFRSSDFSAHEGLMQQLQYREKSRAWTTMVMPDETGMPRLIEDRLRDGLEGPFDRAALTAQLWGRIKEVKARLVGRMGPMPADEWYLERINGLHVKTLKQLVESGQWITREIGGDEISVDVDYAESDLVAVLPADAPVAAVPVAAAPVVLTAQPLVEQVDQDQTVMRSMRDVLPLDRPVRPSGAPR</sequence>
<proteinExistence type="predicted"/>
<keyword evidence="2" id="KW-1185">Reference proteome</keyword>
<accession>A0ABU1PT82</accession>
<dbReference type="InterPro" id="IPR036188">
    <property type="entry name" value="FAD/NAD-bd_sf"/>
</dbReference>
<dbReference type="RefSeq" id="WP_310305360.1">
    <property type="nucleotide sequence ID" value="NZ_BAAAXB010000001.1"/>
</dbReference>